<keyword evidence="3" id="KW-1185">Reference proteome</keyword>
<sequence length="198" mass="20835">MSSRTSALLAAAGALTVLAGCSSVEPGVAVPAPQVPPSAGGSSLPQRVKDVPLTGADPCKLLTEAQLDELKVNGLPSQTAPGDRRDGPTCMFRVDLTQPFYSYAVETVTSADLQDWLTGKHRKSSLTKEPVDVPGFPALKNFRDTAHPLDCETLVGVAPGQTLRVQMAPLDDSFTLARMCDMATTVAKMAVQTLAARQ</sequence>
<feature type="chain" id="PRO_5045118772" evidence="1">
    <location>
        <begin position="20"/>
        <end position="198"/>
    </location>
</feature>
<dbReference type="InterPro" id="IPR024520">
    <property type="entry name" value="DUF3558"/>
</dbReference>
<dbReference type="RefSeq" id="WP_344429619.1">
    <property type="nucleotide sequence ID" value="NZ_BAAANN010000041.1"/>
</dbReference>
<comment type="caution">
    <text evidence="2">The sequence shown here is derived from an EMBL/GenBank/DDBJ whole genome shotgun (WGS) entry which is preliminary data.</text>
</comment>
<evidence type="ECO:0000313" key="3">
    <source>
        <dbReference type="Proteomes" id="UP001501116"/>
    </source>
</evidence>
<protein>
    <submittedName>
        <fullName evidence="2">DUF3558 domain-containing protein</fullName>
    </submittedName>
</protein>
<dbReference type="PROSITE" id="PS51257">
    <property type="entry name" value="PROKAR_LIPOPROTEIN"/>
    <property type="match status" value="1"/>
</dbReference>
<proteinExistence type="predicted"/>
<organism evidence="2 3">
    <name type="scientific">Amycolatopsis minnesotensis</name>
    <dbReference type="NCBI Taxonomy" id="337894"/>
    <lineage>
        <taxon>Bacteria</taxon>
        <taxon>Bacillati</taxon>
        <taxon>Actinomycetota</taxon>
        <taxon>Actinomycetes</taxon>
        <taxon>Pseudonocardiales</taxon>
        <taxon>Pseudonocardiaceae</taxon>
        <taxon>Amycolatopsis</taxon>
    </lineage>
</organism>
<dbReference type="Pfam" id="PF12079">
    <property type="entry name" value="DUF3558"/>
    <property type="match status" value="1"/>
</dbReference>
<dbReference type="EMBL" id="BAAANN010000041">
    <property type="protein sequence ID" value="GAA1985233.1"/>
    <property type="molecule type" value="Genomic_DNA"/>
</dbReference>
<dbReference type="Proteomes" id="UP001501116">
    <property type="component" value="Unassembled WGS sequence"/>
</dbReference>
<gene>
    <name evidence="2" type="ORF">GCM10009754_73560</name>
</gene>
<keyword evidence="1" id="KW-0732">Signal</keyword>
<name>A0ABN2SED1_9PSEU</name>
<evidence type="ECO:0000313" key="2">
    <source>
        <dbReference type="EMBL" id="GAA1985233.1"/>
    </source>
</evidence>
<evidence type="ECO:0000256" key="1">
    <source>
        <dbReference type="SAM" id="SignalP"/>
    </source>
</evidence>
<accession>A0ABN2SED1</accession>
<feature type="signal peptide" evidence="1">
    <location>
        <begin position="1"/>
        <end position="19"/>
    </location>
</feature>
<reference evidence="2 3" key="1">
    <citation type="journal article" date="2019" name="Int. J. Syst. Evol. Microbiol.">
        <title>The Global Catalogue of Microorganisms (GCM) 10K type strain sequencing project: providing services to taxonomists for standard genome sequencing and annotation.</title>
        <authorList>
            <consortium name="The Broad Institute Genomics Platform"/>
            <consortium name="The Broad Institute Genome Sequencing Center for Infectious Disease"/>
            <person name="Wu L."/>
            <person name="Ma J."/>
        </authorList>
    </citation>
    <scope>NUCLEOTIDE SEQUENCE [LARGE SCALE GENOMIC DNA]</scope>
    <source>
        <strain evidence="2 3">JCM 14545</strain>
    </source>
</reference>